<evidence type="ECO:0000313" key="2">
    <source>
        <dbReference type="EMBL" id="CCH44477.1"/>
    </source>
</evidence>
<sequence length="88" mass="9182">MKFSTIFSTGLLVAATQANLCFDAGKAPECTGGSSIKCIPAHNGGPGSGQDGTSYCSFYCSKIKSKADCEAAKKNTNILIDCNKVKYC</sequence>
<reference evidence="2 3" key="1">
    <citation type="journal article" date="2012" name="Eukaryot. Cell">
        <title>Draft genome sequence of Wickerhamomyces ciferrii NRRL Y-1031 F-60-10.</title>
        <authorList>
            <person name="Schneider J."/>
            <person name="Andrea H."/>
            <person name="Blom J."/>
            <person name="Jaenicke S."/>
            <person name="Ruckert C."/>
            <person name="Schorsch C."/>
            <person name="Szczepanowski R."/>
            <person name="Farwick M."/>
            <person name="Goesmann A."/>
            <person name="Puhler A."/>
            <person name="Schaffer S."/>
            <person name="Tauch A."/>
            <person name="Kohler T."/>
            <person name="Brinkrolf K."/>
        </authorList>
    </citation>
    <scope>NUCLEOTIDE SEQUENCE [LARGE SCALE GENOMIC DNA]</scope>
    <source>
        <strain evidence="3">ATCC 14091 / BCRC 22168 / CBS 111 / JCM 3599 / NBRC 0793 / NRRL Y-1031 F-60-10</strain>
    </source>
</reference>
<dbReference type="InParanoid" id="K0KQR5"/>
<keyword evidence="3" id="KW-1185">Reference proteome</keyword>
<comment type="caution">
    <text evidence="2">The sequence shown here is derived from an EMBL/GenBank/DDBJ whole genome shotgun (WGS) entry which is preliminary data.</text>
</comment>
<gene>
    <name evidence="2" type="ORF">BN7_4041</name>
</gene>
<dbReference type="HOGENOM" id="CLU_127832_0_0_1"/>
<evidence type="ECO:0000313" key="3">
    <source>
        <dbReference type="Proteomes" id="UP000009328"/>
    </source>
</evidence>
<organism evidence="2 3">
    <name type="scientific">Wickerhamomyces ciferrii (strain ATCC 14091 / BCRC 22168 / CBS 111 / JCM 3599 / NBRC 0793 / NRRL Y-1031 F-60-10)</name>
    <name type="common">Yeast</name>
    <name type="synonym">Pichia ciferrii</name>
    <dbReference type="NCBI Taxonomy" id="1206466"/>
    <lineage>
        <taxon>Eukaryota</taxon>
        <taxon>Fungi</taxon>
        <taxon>Dikarya</taxon>
        <taxon>Ascomycota</taxon>
        <taxon>Saccharomycotina</taxon>
        <taxon>Saccharomycetes</taxon>
        <taxon>Phaffomycetales</taxon>
        <taxon>Wickerhamomycetaceae</taxon>
        <taxon>Wickerhamomyces</taxon>
    </lineage>
</organism>
<feature type="chain" id="PRO_5003834951" evidence="1">
    <location>
        <begin position="19"/>
        <end position="88"/>
    </location>
</feature>
<protein>
    <submittedName>
        <fullName evidence="2">Secreted protein</fullName>
    </submittedName>
</protein>
<feature type="signal peptide" evidence="1">
    <location>
        <begin position="1"/>
        <end position="18"/>
    </location>
</feature>
<accession>K0KQR5</accession>
<name>K0KQR5_WICCF</name>
<dbReference type="EMBL" id="CAIF01000130">
    <property type="protein sequence ID" value="CCH44477.1"/>
    <property type="molecule type" value="Genomic_DNA"/>
</dbReference>
<evidence type="ECO:0000256" key="1">
    <source>
        <dbReference type="SAM" id="SignalP"/>
    </source>
</evidence>
<dbReference type="Proteomes" id="UP000009328">
    <property type="component" value="Unassembled WGS sequence"/>
</dbReference>
<proteinExistence type="predicted"/>
<dbReference type="AlphaFoldDB" id="K0KQR5"/>
<keyword evidence="1" id="KW-0732">Signal</keyword>